<protein>
    <submittedName>
        <fullName evidence="1 2">Transmembrane protein 131-like protein</fullName>
    </submittedName>
</protein>
<accession>A0A084WAF8</accession>
<dbReference type="EnsemblMetazoa" id="ASIC015225-RA">
    <property type="protein sequence ID" value="ASIC015225-PA"/>
    <property type="gene ID" value="ASIC015225"/>
</dbReference>
<keyword evidence="1" id="KW-0812">Transmembrane</keyword>
<dbReference type="Proteomes" id="UP000030765">
    <property type="component" value="Unassembled WGS sequence"/>
</dbReference>
<dbReference type="AlphaFoldDB" id="A0A084WAF8"/>
<gene>
    <name evidence="1" type="ORF">ZHAS_00015225</name>
</gene>
<sequence>MNRTNQRDGLRRQVLSESILFILEQGPGSRQPKRGICGFCGSLRPTAQSRGCGIPVTPEAYRGGRNKQDVRFVTARKLHQHRRGTSLGSIVFRALPELTKVFPKARMSDYFLYSNE</sequence>
<reference evidence="1 3" key="1">
    <citation type="journal article" date="2014" name="BMC Genomics">
        <title>Genome sequence of Anopheles sinensis provides insight into genetics basis of mosquito competence for malaria parasites.</title>
        <authorList>
            <person name="Zhou D."/>
            <person name="Zhang D."/>
            <person name="Ding G."/>
            <person name="Shi L."/>
            <person name="Hou Q."/>
            <person name="Ye Y."/>
            <person name="Xu Y."/>
            <person name="Zhou H."/>
            <person name="Xiong C."/>
            <person name="Li S."/>
            <person name="Yu J."/>
            <person name="Hong S."/>
            <person name="Yu X."/>
            <person name="Zou P."/>
            <person name="Chen C."/>
            <person name="Chang X."/>
            <person name="Wang W."/>
            <person name="Lv Y."/>
            <person name="Sun Y."/>
            <person name="Ma L."/>
            <person name="Shen B."/>
            <person name="Zhu C."/>
        </authorList>
    </citation>
    <scope>NUCLEOTIDE SEQUENCE [LARGE SCALE GENOMIC DNA]</scope>
</reference>
<proteinExistence type="predicted"/>
<evidence type="ECO:0000313" key="3">
    <source>
        <dbReference type="Proteomes" id="UP000030765"/>
    </source>
</evidence>
<evidence type="ECO:0000313" key="2">
    <source>
        <dbReference type="EnsemblMetazoa" id="ASIC015225-PA"/>
    </source>
</evidence>
<organism evidence="1">
    <name type="scientific">Anopheles sinensis</name>
    <name type="common">Mosquito</name>
    <dbReference type="NCBI Taxonomy" id="74873"/>
    <lineage>
        <taxon>Eukaryota</taxon>
        <taxon>Metazoa</taxon>
        <taxon>Ecdysozoa</taxon>
        <taxon>Arthropoda</taxon>
        <taxon>Hexapoda</taxon>
        <taxon>Insecta</taxon>
        <taxon>Pterygota</taxon>
        <taxon>Neoptera</taxon>
        <taxon>Endopterygota</taxon>
        <taxon>Diptera</taxon>
        <taxon>Nematocera</taxon>
        <taxon>Culicoidea</taxon>
        <taxon>Culicidae</taxon>
        <taxon>Anophelinae</taxon>
        <taxon>Anopheles</taxon>
    </lineage>
</organism>
<keyword evidence="1" id="KW-0472">Membrane</keyword>
<evidence type="ECO:0000313" key="1">
    <source>
        <dbReference type="EMBL" id="KFB47202.1"/>
    </source>
</evidence>
<dbReference type="VEuPathDB" id="VectorBase:ASIC015225"/>
<name>A0A084WAF8_ANOSI</name>
<dbReference type="EMBL" id="KE525329">
    <property type="protein sequence ID" value="KFB47202.1"/>
    <property type="molecule type" value="Genomic_DNA"/>
</dbReference>
<dbReference type="EMBL" id="ATLV01022164">
    <property type="status" value="NOT_ANNOTATED_CDS"/>
    <property type="molecule type" value="Genomic_DNA"/>
</dbReference>
<keyword evidence="3" id="KW-1185">Reference proteome</keyword>
<reference evidence="2" key="2">
    <citation type="submission" date="2020-05" db="UniProtKB">
        <authorList>
            <consortium name="EnsemblMetazoa"/>
        </authorList>
    </citation>
    <scope>IDENTIFICATION</scope>
</reference>